<dbReference type="AlphaFoldDB" id="A0A6J4Q891"/>
<feature type="non-terminal residue" evidence="2">
    <location>
        <position position="1"/>
    </location>
</feature>
<gene>
    <name evidence="2" type="ORF">AVDCRST_MAG03-3668</name>
</gene>
<sequence>EPCSCSRGAGRFRRERPSAGGPIEGEVHRRELFYGRAAGDRGEGDARVYRDLQGQAGLGADDGDGLPQRVHRDGGAYTARGEEPAQGRHLRRVRQGPPTRGPDRRHRRHPAGRDRLLHYPGSSIRPGGPLRRGPRRPPRGGGCRAADVRRPDSLLGPLLRPDGEPGEAVGEPRGAGGGDGGCGHLHDSGDAPRAGRLPAHGLGHHRRRGGQDRRRGAARRRGQHDGAGAGHP</sequence>
<feature type="non-terminal residue" evidence="2">
    <location>
        <position position="232"/>
    </location>
</feature>
<dbReference type="GO" id="GO:0004731">
    <property type="term" value="F:purine-nucleoside phosphorylase activity"/>
    <property type="evidence" value="ECO:0007669"/>
    <property type="project" value="UniProtKB-EC"/>
</dbReference>
<evidence type="ECO:0000256" key="1">
    <source>
        <dbReference type="SAM" id="MobiDB-lite"/>
    </source>
</evidence>
<feature type="compositionally biased region" description="Gly residues" evidence="1">
    <location>
        <begin position="173"/>
        <end position="183"/>
    </location>
</feature>
<evidence type="ECO:0000313" key="2">
    <source>
        <dbReference type="EMBL" id="CAA9436754.1"/>
    </source>
</evidence>
<feature type="region of interest" description="Disordered" evidence="1">
    <location>
        <begin position="1"/>
        <end position="24"/>
    </location>
</feature>
<feature type="region of interest" description="Disordered" evidence="1">
    <location>
        <begin position="52"/>
        <end position="232"/>
    </location>
</feature>
<dbReference type="EMBL" id="CADCUT010000215">
    <property type="protein sequence ID" value="CAA9436754.1"/>
    <property type="molecule type" value="Genomic_DNA"/>
</dbReference>
<dbReference type="EC" id="2.4.2.1" evidence="2"/>
<proteinExistence type="predicted"/>
<keyword evidence="2" id="KW-0328">Glycosyltransferase</keyword>
<keyword evidence="2" id="KW-0808">Transferase</keyword>
<organism evidence="2">
    <name type="scientific">uncultured Rubrobacteraceae bacterium</name>
    <dbReference type="NCBI Taxonomy" id="349277"/>
    <lineage>
        <taxon>Bacteria</taxon>
        <taxon>Bacillati</taxon>
        <taxon>Actinomycetota</taxon>
        <taxon>Rubrobacteria</taxon>
        <taxon>Rubrobacterales</taxon>
        <taxon>Rubrobacteraceae</taxon>
        <taxon>environmental samples</taxon>
    </lineage>
</organism>
<feature type="compositionally biased region" description="Basic and acidic residues" evidence="1">
    <location>
        <begin position="70"/>
        <end position="86"/>
    </location>
</feature>
<reference evidence="2" key="1">
    <citation type="submission" date="2020-02" db="EMBL/GenBank/DDBJ databases">
        <authorList>
            <person name="Meier V. D."/>
        </authorList>
    </citation>
    <scope>NUCLEOTIDE SEQUENCE</scope>
    <source>
        <strain evidence="2">AVDCRST_MAG03</strain>
    </source>
</reference>
<protein>
    <submittedName>
        <fullName evidence="2">Purine nucleoside phosphorylase</fullName>
        <ecNumber evidence="2">2.4.2.1</ecNumber>
    </submittedName>
</protein>
<name>A0A6J4Q891_9ACTN</name>
<accession>A0A6J4Q891</accession>